<keyword evidence="6 10" id="KW-0812">Transmembrane</keyword>
<feature type="transmembrane region" description="Helical" evidence="10">
    <location>
        <begin position="345"/>
        <end position="364"/>
    </location>
</feature>
<evidence type="ECO:0000313" key="13">
    <source>
        <dbReference type="Proteomes" id="UP001500171"/>
    </source>
</evidence>
<dbReference type="InterPro" id="IPR051088">
    <property type="entry name" value="PTS_Sugar-EIIC/EIIB"/>
</dbReference>
<dbReference type="InterPro" id="IPR004796">
    <property type="entry name" value="PTS_IIC_cello"/>
</dbReference>
<evidence type="ECO:0000259" key="11">
    <source>
        <dbReference type="PROSITE" id="PS51105"/>
    </source>
</evidence>
<dbReference type="PANTHER" id="PTHR33989:SF8">
    <property type="entry name" value="PERMEASE IIC COMPONENT"/>
    <property type="match status" value="1"/>
</dbReference>
<dbReference type="InterPro" id="IPR003352">
    <property type="entry name" value="PTS_EIIC"/>
</dbReference>
<dbReference type="InterPro" id="IPR004501">
    <property type="entry name" value="PTS_EIIC_3"/>
</dbReference>
<gene>
    <name evidence="12" type="primary">celB</name>
    <name evidence="12" type="ORF">GCM10023211_02040</name>
</gene>
<organism evidence="12 13">
    <name type="scientific">Orbus sasakiae</name>
    <dbReference type="NCBI Taxonomy" id="1078475"/>
    <lineage>
        <taxon>Bacteria</taxon>
        <taxon>Pseudomonadati</taxon>
        <taxon>Pseudomonadota</taxon>
        <taxon>Gammaproteobacteria</taxon>
        <taxon>Orbales</taxon>
        <taxon>Orbaceae</taxon>
        <taxon>Orbus</taxon>
    </lineage>
</organism>
<proteinExistence type="predicted"/>
<dbReference type="Proteomes" id="UP001500171">
    <property type="component" value="Unassembled WGS sequence"/>
</dbReference>
<evidence type="ECO:0000256" key="9">
    <source>
        <dbReference type="PIRNR" id="PIRNR006351"/>
    </source>
</evidence>
<keyword evidence="4 9" id="KW-0762">Sugar transport</keyword>
<dbReference type="RefSeq" id="WP_345487816.1">
    <property type="nucleotide sequence ID" value="NZ_BAABHY010000001.1"/>
</dbReference>
<dbReference type="Pfam" id="PF02378">
    <property type="entry name" value="PTS_EIIC"/>
    <property type="match status" value="1"/>
</dbReference>
<dbReference type="PIRSF" id="PIRSF006351">
    <property type="entry name" value="PTS_EIIC-Cellobiose"/>
    <property type="match status" value="1"/>
</dbReference>
<accession>A0ABP9MYA4</accession>
<dbReference type="PANTHER" id="PTHR33989">
    <property type="match status" value="1"/>
</dbReference>
<keyword evidence="3 9" id="KW-1003">Cell membrane</keyword>
<feature type="transmembrane region" description="Helical" evidence="10">
    <location>
        <begin position="246"/>
        <end position="279"/>
    </location>
</feature>
<protein>
    <recommendedName>
        <fullName evidence="9">Permease IIC component</fullName>
    </recommendedName>
</protein>
<feature type="transmembrane region" description="Helical" evidence="10">
    <location>
        <begin position="158"/>
        <end position="180"/>
    </location>
</feature>
<comment type="function">
    <text evidence="9">The phosphoenolpyruvate-dependent sugar phosphotransferase system (PTS), a major carbohydrate active -transport system, catalyzes the phosphorylation of incoming sugar substrates concomitant with their translocation across the cell membrane.</text>
</comment>
<feature type="transmembrane region" description="Helical" evidence="10">
    <location>
        <begin position="371"/>
        <end position="388"/>
    </location>
</feature>
<dbReference type="NCBIfam" id="NF007157">
    <property type="entry name" value="PRK09592.1"/>
    <property type="match status" value="1"/>
</dbReference>
<evidence type="ECO:0000313" key="12">
    <source>
        <dbReference type="EMBL" id="GAA5104423.1"/>
    </source>
</evidence>
<keyword evidence="2 9" id="KW-0813">Transport</keyword>
<evidence type="ECO:0000256" key="2">
    <source>
        <dbReference type="ARBA" id="ARBA00022448"/>
    </source>
</evidence>
<evidence type="ECO:0000256" key="7">
    <source>
        <dbReference type="ARBA" id="ARBA00022989"/>
    </source>
</evidence>
<evidence type="ECO:0000256" key="6">
    <source>
        <dbReference type="ARBA" id="ARBA00022692"/>
    </source>
</evidence>
<reference evidence="13" key="1">
    <citation type="journal article" date="2019" name="Int. J. Syst. Evol. Microbiol.">
        <title>The Global Catalogue of Microorganisms (GCM) 10K type strain sequencing project: providing services to taxonomists for standard genome sequencing and annotation.</title>
        <authorList>
            <consortium name="The Broad Institute Genomics Platform"/>
            <consortium name="The Broad Institute Genome Sequencing Center for Infectious Disease"/>
            <person name="Wu L."/>
            <person name="Ma J."/>
        </authorList>
    </citation>
    <scope>NUCLEOTIDE SEQUENCE [LARGE SCALE GENOMIC DNA]</scope>
    <source>
        <strain evidence="13">JCM 18050</strain>
    </source>
</reference>
<feature type="transmembrane region" description="Helical" evidence="10">
    <location>
        <begin position="300"/>
        <end position="321"/>
    </location>
</feature>
<comment type="subcellular location">
    <subcellularLocation>
        <location evidence="1">Cell membrane</location>
        <topology evidence="1">Multi-pass membrane protein</topology>
    </subcellularLocation>
</comment>
<evidence type="ECO:0000256" key="4">
    <source>
        <dbReference type="ARBA" id="ARBA00022597"/>
    </source>
</evidence>
<feature type="transmembrane region" description="Helical" evidence="10">
    <location>
        <begin position="106"/>
        <end position="125"/>
    </location>
</feature>
<feature type="transmembrane region" description="Helical" evidence="10">
    <location>
        <begin position="24"/>
        <end position="52"/>
    </location>
</feature>
<dbReference type="PROSITE" id="PS51105">
    <property type="entry name" value="PTS_EIIC_TYPE_3"/>
    <property type="match status" value="1"/>
</dbReference>
<sequence>MNTGFVILQKYLMTPMAKISQLRLVRAVMAAGMASVPFTIVGSMFLVFNILPMTFTGLQGVFENTFFKVSDLYMVANTATIGILALYFNFVVGYELTKIEAEETGLNVNALNGALLSVFAFFMTLPELVMQNNVIHLINAPSEHIINGLRIGSTIVRLGTAGIFIAIIMAALATQLYFLCIRRNWVIKMPETVPLGVSRSFSALIPTFVIAFCIIIINGCFIYFGTDIYSIISIPFQFVTNLTKSWLGVMVILFLIHALWVVGIHGASIIGALITPITLVNMNENTLGAHIPFAGEFNNSLVILGGSGATLLMTFFITFYAKSSQLKILGRASAVPAIFNINEPIIFGLPIVYNPYLAIPFFLAPMVCGTLGYFAISLHIINPVVALIPWPSPLGLGAFISTGGDYRAIFVAILSAVVALLIYLPFVKLYDNKLYKEEQSKIKNEGEIR</sequence>
<feature type="transmembrane region" description="Helical" evidence="10">
    <location>
        <begin position="72"/>
        <end position="94"/>
    </location>
</feature>
<dbReference type="EMBL" id="BAABHY010000001">
    <property type="protein sequence ID" value="GAA5104423.1"/>
    <property type="molecule type" value="Genomic_DNA"/>
</dbReference>
<evidence type="ECO:0000256" key="3">
    <source>
        <dbReference type="ARBA" id="ARBA00022475"/>
    </source>
</evidence>
<evidence type="ECO:0000256" key="8">
    <source>
        <dbReference type="ARBA" id="ARBA00023136"/>
    </source>
</evidence>
<feature type="domain" description="PTS EIIC type-3" evidence="11">
    <location>
        <begin position="8"/>
        <end position="426"/>
    </location>
</feature>
<evidence type="ECO:0000256" key="1">
    <source>
        <dbReference type="ARBA" id="ARBA00004651"/>
    </source>
</evidence>
<keyword evidence="5" id="KW-0598">Phosphotransferase system</keyword>
<evidence type="ECO:0000256" key="10">
    <source>
        <dbReference type="SAM" id="Phobius"/>
    </source>
</evidence>
<feature type="transmembrane region" description="Helical" evidence="10">
    <location>
        <begin position="408"/>
        <end position="426"/>
    </location>
</feature>
<keyword evidence="13" id="KW-1185">Reference proteome</keyword>
<keyword evidence="8 9" id="KW-0472">Membrane</keyword>
<evidence type="ECO:0000256" key="5">
    <source>
        <dbReference type="ARBA" id="ARBA00022683"/>
    </source>
</evidence>
<comment type="caution">
    <text evidence="12">The sequence shown here is derived from an EMBL/GenBank/DDBJ whole genome shotgun (WGS) entry which is preliminary data.</text>
</comment>
<name>A0ABP9MYA4_9GAMM</name>
<feature type="transmembrane region" description="Helical" evidence="10">
    <location>
        <begin position="201"/>
        <end position="226"/>
    </location>
</feature>
<dbReference type="NCBIfam" id="TIGR00410">
    <property type="entry name" value="lacE"/>
    <property type="match status" value="1"/>
</dbReference>
<keyword evidence="7 10" id="KW-1133">Transmembrane helix</keyword>